<feature type="region of interest" description="Disordered" evidence="1">
    <location>
        <begin position="68"/>
        <end position="89"/>
    </location>
</feature>
<name>A0AAD6TYE2_9AGAR</name>
<evidence type="ECO:0000313" key="2">
    <source>
        <dbReference type="EMBL" id="KAJ7082669.1"/>
    </source>
</evidence>
<dbReference type="AlphaFoldDB" id="A0AAD6TYE2"/>
<organism evidence="2 3">
    <name type="scientific">Mycena belliarum</name>
    <dbReference type="NCBI Taxonomy" id="1033014"/>
    <lineage>
        <taxon>Eukaryota</taxon>
        <taxon>Fungi</taxon>
        <taxon>Dikarya</taxon>
        <taxon>Basidiomycota</taxon>
        <taxon>Agaricomycotina</taxon>
        <taxon>Agaricomycetes</taxon>
        <taxon>Agaricomycetidae</taxon>
        <taxon>Agaricales</taxon>
        <taxon>Marasmiineae</taxon>
        <taxon>Mycenaceae</taxon>
        <taxon>Mycena</taxon>
    </lineage>
</organism>
<dbReference type="EMBL" id="JARJCN010000044">
    <property type="protein sequence ID" value="KAJ7082669.1"/>
    <property type="molecule type" value="Genomic_DNA"/>
</dbReference>
<keyword evidence="3" id="KW-1185">Reference proteome</keyword>
<accession>A0AAD6TYE2</accession>
<proteinExistence type="predicted"/>
<evidence type="ECO:0000256" key="1">
    <source>
        <dbReference type="SAM" id="MobiDB-lite"/>
    </source>
</evidence>
<evidence type="ECO:0000313" key="3">
    <source>
        <dbReference type="Proteomes" id="UP001222325"/>
    </source>
</evidence>
<sequence length="199" mass="23072">MYFIATSQPLQDETMAAGPFLDFMGSSKQDRIPSSCLEAPPLDIVGSSQPFDDGEEDLQFQHEYFRCNTPPPLNVNSGSKDSDSEDSEWDYTTDERYINMRARCARLVRRVPQAEFCSSTTPLLQDPIPRPLNLVRRVTTPNMQAIKAAQMERQRQRACEKAHHILKRIRRLATTTDRLRRKHRKLREFLVDNKENTFL</sequence>
<gene>
    <name evidence="2" type="ORF">B0H15DRAFT_852306</name>
</gene>
<comment type="caution">
    <text evidence="2">The sequence shown here is derived from an EMBL/GenBank/DDBJ whole genome shotgun (WGS) entry which is preliminary data.</text>
</comment>
<reference evidence="2" key="1">
    <citation type="submission" date="2023-03" db="EMBL/GenBank/DDBJ databases">
        <title>Massive genome expansion in bonnet fungi (Mycena s.s.) driven by repeated elements and novel gene families across ecological guilds.</title>
        <authorList>
            <consortium name="Lawrence Berkeley National Laboratory"/>
            <person name="Harder C.B."/>
            <person name="Miyauchi S."/>
            <person name="Viragh M."/>
            <person name="Kuo A."/>
            <person name="Thoen E."/>
            <person name="Andreopoulos B."/>
            <person name="Lu D."/>
            <person name="Skrede I."/>
            <person name="Drula E."/>
            <person name="Henrissat B."/>
            <person name="Morin E."/>
            <person name="Kohler A."/>
            <person name="Barry K."/>
            <person name="LaButti K."/>
            <person name="Morin E."/>
            <person name="Salamov A."/>
            <person name="Lipzen A."/>
            <person name="Mereny Z."/>
            <person name="Hegedus B."/>
            <person name="Baldrian P."/>
            <person name="Stursova M."/>
            <person name="Weitz H."/>
            <person name="Taylor A."/>
            <person name="Grigoriev I.V."/>
            <person name="Nagy L.G."/>
            <person name="Martin F."/>
            <person name="Kauserud H."/>
        </authorList>
    </citation>
    <scope>NUCLEOTIDE SEQUENCE</scope>
    <source>
        <strain evidence="2">CBHHK173m</strain>
    </source>
</reference>
<dbReference type="Proteomes" id="UP001222325">
    <property type="component" value="Unassembled WGS sequence"/>
</dbReference>
<protein>
    <submittedName>
        <fullName evidence="2">Uncharacterized protein</fullName>
    </submittedName>
</protein>